<dbReference type="CDD" id="cd04488">
    <property type="entry name" value="RecG_wedge_OBF"/>
    <property type="match status" value="1"/>
</dbReference>
<evidence type="ECO:0000256" key="7">
    <source>
        <dbReference type="ARBA" id="ARBA00022840"/>
    </source>
</evidence>
<evidence type="ECO:0000256" key="1">
    <source>
        <dbReference type="ARBA" id="ARBA00007504"/>
    </source>
</evidence>
<dbReference type="InterPro" id="IPR001650">
    <property type="entry name" value="Helicase_C-like"/>
</dbReference>
<comment type="catalytic activity">
    <reaction evidence="12 15">
        <text>Couples ATP hydrolysis with the unwinding of duplex DNA by translocating in the 3'-5' direction.</text>
        <dbReference type="EC" id="5.6.2.4"/>
    </reaction>
</comment>
<dbReference type="CDD" id="cd17992">
    <property type="entry name" value="DEXHc_RecG"/>
    <property type="match status" value="1"/>
</dbReference>
<keyword evidence="7 15" id="KW-0067">ATP-binding</keyword>
<name>A0A1T5LF21_9BACT</name>
<dbReference type="Pfam" id="PF17191">
    <property type="entry name" value="RecG_wedge"/>
    <property type="match status" value="1"/>
</dbReference>
<dbReference type="InterPro" id="IPR011545">
    <property type="entry name" value="DEAD/DEAH_box_helicase_dom"/>
</dbReference>
<dbReference type="EC" id="5.6.2.4" evidence="13 15"/>
<evidence type="ECO:0000256" key="15">
    <source>
        <dbReference type="RuleBase" id="RU363016"/>
    </source>
</evidence>
<organism evidence="18 19">
    <name type="scientific">Ohtaekwangia koreensis</name>
    <dbReference type="NCBI Taxonomy" id="688867"/>
    <lineage>
        <taxon>Bacteria</taxon>
        <taxon>Pseudomonadati</taxon>
        <taxon>Bacteroidota</taxon>
        <taxon>Cytophagia</taxon>
        <taxon>Cytophagales</taxon>
        <taxon>Fulvivirgaceae</taxon>
        <taxon>Ohtaekwangia</taxon>
    </lineage>
</organism>
<dbReference type="InterPro" id="IPR047112">
    <property type="entry name" value="RecG/Mfd"/>
</dbReference>
<evidence type="ECO:0000313" key="18">
    <source>
        <dbReference type="EMBL" id="SKC74626.1"/>
    </source>
</evidence>
<dbReference type="InterPro" id="IPR027417">
    <property type="entry name" value="P-loop_NTPase"/>
</dbReference>
<sequence>MAAFFDTPVEFLKGVGPQRSSLLNKELNIFTFGDLIQHFPFRYEDRTKFYSIKELSDDLPFVQVKGILKKKELIGAGFKKRLTVQLTDETGELELVWFQGINWINEKLKVGVQYVVFGKPSRYGSKFNIAHPEIEVLTGKNEQGGFLQPVYPLSEKLRTRHLDSKAIAKLMQELLLQSGDKIRETLPKNLLDSYKLIPKKDALLNIHFPQSIDLLSRSQQRLKFEELFYIQLRLLKMKLVRQDKFKGQVFQDASLLTKFYNEHLPFALTDAQKKVIKEIYGDLKSGKQMNRLLQGDVGSGKTIVGFICTLVIVSSGAQAALMAPTEILAQQHYNGLKRYADKMQLPIALLTGSTKKSARKEIHEALRSGELKILIGTHALLEEEVQFKNLGLAIVDEQHRFGVAQRSKLWQKNVSLYPHVLVMTATPIPRTLAMTLYGDLDVSVIDQLPAGRKPIKTIHRFDAHRLQVNQFLRDQIEAGRQVYMVYPLIEESEKLDLKHLMDGYESVCRAFPDIAVSIVHGRMKPEAKDFEMTRFIKAETKIMVATTVIEVGVDVPNASVMVIENAERFGLSQLHQLRGRVGRGAEQSYCILMTDYKLGADSKTRIETMVKTNNGFEISETDLKLRGPGDIMGTQQSGALDLLIADLAKDGPILQLAREVAIDVLKKDPELEKPENKVIKTQIESIRKTVVNWSRIS</sequence>
<evidence type="ECO:0000259" key="17">
    <source>
        <dbReference type="PROSITE" id="PS51194"/>
    </source>
</evidence>
<evidence type="ECO:0000259" key="16">
    <source>
        <dbReference type="PROSITE" id="PS51192"/>
    </source>
</evidence>
<dbReference type="InterPro" id="IPR045562">
    <property type="entry name" value="RecG_dom3_C"/>
</dbReference>
<evidence type="ECO:0000256" key="6">
    <source>
        <dbReference type="ARBA" id="ARBA00022806"/>
    </source>
</evidence>
<evidence type="ECO:0000256" key="11">
    <source>
        <dbReference type="ARBA" id="ARBA00023235"/>
    </source>
</evidence>
<feature type="domain" description="Helicase C-terminal" evidence="17">
    <location>
        <begin position="467"/>
        <end position="629"/>
    </location>
</feature>
<dbReference type="Proteomes" id="UP000190961">
    <property type="component" value="Unassembled WGS sequence"/>
</dbReference>
<accession>A0A1T5LF21</accession>
<dbReference type="GO" id="GO:0003677">
    <property type="term" value="F:DNA binding"/>
    <property type="evidence" value="ECO:0007669"/>
    <property type="project" value="UniProtKB-KW"/>
</dbReference>
<dbReference type="RefSeq" id="WP_079687654.1">
    <property type="nucleotide sequence ID" value="NZ_FUZU01000002.1"/>
</dbReference>
<dbReference type="SMART" id="SM00490">
    <property type="entry name" value="HELICc"/>
    <property type="match status" value="1"/>
</dbReference>
<dbReference type="PANTHER" id="PTHR47964">
    <property type="entry name" value="ATP-DEPENDENT DNA HELICASE HOMOLOG RECG, CHLOROPLASTIC"/>
    <property type="match status" value="1"/>
</dbReference>
<evidence type="ECO:0000256" key="10">
    <source>
        <dbReference type="ARBA" id="ARBA00023204"/>
    </source>
</evidence>
<dbReference type="EMBL" id="FUZU01000002">
    <property type="protein sequence ID" value="SKC74626.1"/>
    <property type="molecule type" value="Genomic_DNA"/>
</dbReference>
<feature type="domain" description="Helicase ATP-binding" evidence="16">
    <location>
        <begin position="282"/>
        <end position="445"/>
    </location>
</feature>
<dbReference type="InterPro" id="IPR012340">
    <property type="entry name" value="NA-bd_OB-fold"/>
</dbReference>
<evidence type="ECO:0000256" key="5">
    <source>
        <dbReference type="ARBA" id="ARBA00022801"/>
    </source>
</evidence>
<dbReference type="Pfam" id="PF00270">
    <property type="entry name" value="DEAD"/>
    <property type="match status" value="1"/>
</dbReference>
<dbReference type="PROSITE" id="PS51194">
    <property type="entry name" value="HELICASE_CTER"/>
    <property type="match status" value="1"/>
</dbReference>
<dbReference type="OrthoDB" id="9804325at2"/>
<dbReference type="GO" id="GO:0006281">
    <property type="term" value="P:DNA repair"/>
    <property type="evidence" value="ECO:0007669"/>
    <property type="project" value="UniProtKB-UniRule"/>
</dbReference>
<evidence type="ECO:0000313" key="19">
    <source>
        <dbReference type="Proteomes" id="UP000190961"/>
    </source>
</evidence>
<evidence type="ECO:0000256" key="3">
    <source>
        <dbReference type="ARBA" id="ARBA00022741"/>
    </source>
</evidence>
<evidence type="ECO:0000256" key="8">
    <source>
        <dbReference type="ARBA" id="ARBA00023125"/>
    </source>
</evidence>
<dbReference type="SUPFAM" id="SSF52540">
    <property type="entry name" value="P-loop containing nucleoside triphosphate hydrolases"/>
    <property type="match status" value="2"/>
</dbReference>
<dbReference type="SMART" id="SM00487">
    <property type="entry name" value="DEXDc"/>
    <property type="match status" value="1"/>
</dbReference>
<keyword evidence="3 15" id="KW-0547">Nucleotide-binding</keyword>
<dbReference type="AlphaFoldDB" id="A0A1T5LF21"/>
<comment type="function">
    <text evidence="15">Plays a critical role in recombination and DNA repair. Helps process Holliday junction intermediates to mature products by catalyzing branch migration. Has replication fork regression activity, unwinds stalled or blocked replication forks to make a HJ that can be resolved. Has a DNA unwinding activity characteristic of a DNA helicase with 3'-5' polarity.</text>
</comment>
<dbReference type="NCBIfam" id="TIGR00643">
    <property type="entry name" value="recG"/>
    <property type="match status" value="1"/>
</dbReference>
<dbReference type="STRING" id="688867.SAMN05660236_3100"/>
<dbReference type="NCBIfam" id="NF008165">
    <property type="entry name" value="PRK10917.1-3"/>
    <property type="match status" value="1"/>
</dbReference>
<dbReference type="InterPro" id="IPR033454">
    <property type="entry name" value="RecG_wedge"/>
</dbReference>
<dbReference type="PANTHER" id="PTHR47964:SF1">
    <property type="entry name" value="ATP-DEPENDENT DNA HELICASE HOMOLOG RECG, CHLOROPLASTIC"/>
    <property type="match status" value="1"/>
</dbReference>
<protein>
    <recommendedName>
        <fullName evidence="2 15">ATP-dependent DNA helicase RecG</fullName>
        <ecNumber evidence="13 15">5.6.2.4</ecNumber>
    </recommendedName>
</protein>
<comment type="catalytic activity">
    <reaction evidence="14 15">
        <text>ATP + H2O = ADP + phosphate + H(+)</text>
        <dbReference type="Rhea" id="RHEA:13065"/>
        <dbReference type="ChEBI" id="CHEBI:15377"/>
        <dbReference type="ChEBI" id="CHEBI:15378"/>
        <dbReference type="ChEBI" id="CHEBI:30616"/>
        <dbReference type="ChEBI" id="CHEBI:43474"/>
        <dbReference type="ChEBI" id="CHEBI:456216"/>
        <dbReference type="EC" id="5.6.2.4"/>
    </reaction>
</comment>
<dbReference type="GO" id="GO:0043138">
    <property type="term" value="F:3'-5' DNA helicase activity"/>
    <property type="evidence" value="ECO:0007669"/>
    <property type="project" value="UniProtKB-EC"/>
</dbReference>
<dbReference type="InterPro" id="IPR004609">
    <property type="entry name" value="ATP-dep_DNA_helicase_RecG"/>
</dbReference>
<keyword evidence="8" id="KW-0238">DNA-binding</keyword>
<dbReference type="GO" id="GO:0006310">
    <property type="term" value="P:DNA recombination"/>
    <property type="evidence" value="ECO:0007669"/>
    <property type="project" value="UniProtKB-UniRule"/>
</dbReference>
<evidence type="ECO:0000256" key="14">
    <source>
        <dbReference type="ARBA" id="ARBA00048988"/>
    </source>
</evidence>
<dbReference type="SUPFAM" id="SSF50249">
    <property type="entry name" value="Nucleic acid-binding proteins"/>
    <property type="match status" value="1"/>
</dbReference>
<dbReference type="GO" id="GO:0005524">
    <property type="term" value="F:ATP binding"/>
    <property type="evidence" value="ECO:0007669"/>
    <property type="project" value="UniProtKB-KW"/>
</dbReference>
<keyword evidence="5 15" id="KW-0378">Hydrolase</keyword>
<evidence type="ECO:0000256" key="9">
    <source>
        <dbReference type="ARBA" id="ARBA00023172"/>
    </source>
</evidence>
<dbReference type="PROSITE" id="PS51192">
    <property type="entry name" value="HELICASE_ATP_BIND_1"/>
    <property type="match status" value="1"/>
</dbReference>
<comment type="similarity">
    <text evidence="1 15">Belongs to the helicase family. RecG subfamily.</text>
</comment>
<keyword evidence="19" id="KW-1185">Reference proteome</keyword>
<dbReference type="Gene3D" id="3.40.50.300">
    <property type="entry name" value="P-loop containing nucleotide triphosphate hydrolases"/>
    <property type="match status" value="2"/>
</dbReference>
<dbReference type="GO" id="GO:0016887">
    <property type="term" value="F:ATP hydrolysis activity"/>
    <property type="evidence" value="ECO:0007669"/>
    <property type="project" value="RHEA"/>
</dbReference>
<dbReference type="Pfam" id="PF00271">
    <property type="entry name" value="Helicase_C"/>
    <property type="match status" value="1"/>
</dbReference>
<keyword evidence="10 15" id="KW-0234">DNA repair</keyword>
<keyword evidence="6 15" id="KW-0347">Helicase</keyword>
<evidence type="ECO:0000256" key="12">
    <source>
        <dbReference type="ARBA" id="ARBA00034617"/>
    </source>
</evidence>
<gene>
    <name evidence="18" type="ORF">SAMN05660236_3100</name>
</gene>
<reference evidence="18 19" key="1">
    <citation type="submission" date="2017-02" db="EMBL/GenBank/DDBJ databases">
        <authorList>
            <person name="Peterson S.W."/>
        </authorList>
    </citation>
    <scope>NUCLEOTIDE SEQUENCE [LARGE SCALE GENOMIC DNA]</scope>
    <source>
        <strain evidence="18 19">DSM 25262</strain>
    </source>
</reference>
<evidence type="ECO:0000256" key="13">
    <source>
        <dbReference type="ARBA" id="ARBA00034808"/>
    </source>
</evidence>
<dbReference type="NCBIfam" id="NF008168">
    <property type="entry name" value="PRK10917.2-2"/>
    <property type="match status" value="1"/>
</dbReference>
<evidence type="ECO:0000256" key="2">
    <source>
        <dbReference type="ARBA" id="ARBA00017846"/>
    </source>
</evidence>
<evidence type="ECO:0000256" key="4">
    <source>
        <dbReference type="ARBA" id="ARBA00022763"/>
    </source>
</evidence>
<dbReference type="InterPro" id="IPR014001">
    <property type="entry name" value="Helicase_ATP-bd"/>
</dbReference>
<dbReference type="Pfam" id="PF19833">
    <property type="entry name" value="RecG_dom3_C"/>
    <property type="match status" value="1"/>
</dbReference>
<keyword evidence="11" id="KW-0413">Isomerase</keyword>
<proteinExistence type="inferred from homology"/>
<dbReference type="Gene3D" id="2.40.50.140">
    <property type="entry name" value="Nucleic acid-binding proteins"/>
    <property type="match status" value="1"/>
</dbReference>
<keyword evidence="9 15" id="KW-0233">DNA recombination</keyword>
<keyword evidence="4 15" id="KW-0227">DNA damage</keyword>